<evidence type="ECO:0000256" key="3">
    <source>
        <dbReference type="ARBA" id="ARBA00022452"/>
    </source>
</evidence>
<feature type="domain" description="TonB-dependent receptor plug" evidence="15">
    <location>
        <begin position="48"/>
        <end position="153"/>
    </location>
</feature>
<dbReference type="Gene3D" id="2.40.170.20">
    <property type="entry name" value="TonB-dependent receptor, beta-barrel domain"/>
    <property type="match status" value="3"/>
</dbReference>
<evidence type="ECO:0000259" key="15">
    <source>
        <dbReference type="Pfam" id="PF07715"/>
    </source>
</evidence>
<evidence type="ECO:0000256" key="4">
    <source>
        <dbReference type="ARBA" id="ARBA00022496"/>
    </source>
</evidence>
<dbReference type="PANTHER" id="PTHR32552:SF81">
    <property type="entry name" value="TONB-DEPENDENT OUTER MEMBRANE RECEPTOR"/>
    <property type="match status" value="1"/>
</dbReference>
<dbReference type="RefSeq" id="WP_021696133.1">
    <property type="nucleotide sequence ID" value="NZ_BATC01000003.1"/>
</dbReference>
<dbReference type="InterPro" id="IPR000531">
    <property type="entry name" value="Beta-barrel_TonB"/>
</dbReference>
<feature type="domain" description="TonB-dependent receptor-like beta-barrel" evidence="14">
    <location>
        <begin position="296"/>
        <end position="811"/>
    </location>
</feature>
<protein>
    <submittedName>
        <fullName evidence="16">TonB-dependent receptor</fullName>
    </submittedName>
</protein>
<dbReference type="InterPro" id="IPR012910">
    <property type="entry name" value="Plug_dom"/>
</dbReference>
<evidence type="ECO:0000256" key="12">
    <source>
        <dbReference type="RuleBase" id="RU003357"/>
    </source>
</evidence>
<keyword evidence="9 11" id="KW-0472">Membrane</keyword>
<evidence type="ECO:0000256" key="11">
    <source>
        <dbReference type="PROSITE-ProRule" id="PRU01360"/>
    </source>
</evidence>
<evidence type="ECO:0000256" key="1">
    <source>
        <dbReference type="ARBA" id="ARBA00004571"/>
    </source>
</evidence>
<name>A0A8E0KKD0_9CAUL</name>
<keyword evidence="13" id="KW-0732">Signal</keyword>
<dbReference type="Proteomes" id="UP000016569">
    <property type="component" value="Unassembled WGS sequence"/>
</dbReference>
<keyword evidence="5 11" id="KW-0812">Transmembrane</keyword>
<accession>A0A8E0KKD0</accession>
<evidence type="ECO:0000256" key="13">
    <source>
        <dbReference type="SAM" id="SignalP"/>
    </source>
</evidence>
<evidence type="ECO:0000259" key="14">
    <source>
        <dbReference type="Pfam" id="PF00593"/>
    </source>
</evidence>
<keyword evidence="4" id="KW-0410">Iron transport</keyword>
<proteinExistence type="inferred from homology"/>
<dbReference type="SUPFAM" id="SSF56935">
    <property type="entry name" value="Porins"/>
    <property type="match status" value="1"/>
</dbReference>
<evidence type="ECO:0000256" key="10">
    <source>
        <dbReference type="ARBA" id="ARBA00023237"/>
    </source>
</evidence>
<dbReference type="OrthoDB" id="7313036at2"/>
<evidence type="ECO:0000256" key="9">
    <source>
        <dbReference type="ARBA" id="ARBA00023136"/>
    </source>
</evidence>
<dbReference type="PANTHER" id="PTHR32552">
    <property type="entry name" value="FERRICHROME IRON RECEPTOR-RELATED"/>
    <property type="match status" value="1"/>
</dbReference>
<dbReference type="Pfam" id="PF00593">
    <property type="entry name" value="TonB_dep_Rec_b-barrel"/>
    <property type="match status" value="1"/>
</dbReference>
<keyword evidence="17" id="KW-1185">Reference proteome</keyword>
<keyword evidence="8 12" id="KW-0798">TonB box</keyword>
<feature type="chain" id="PRO_5034445143" evidence="13">
    <location>
        <begin position="28"/>
        <end position="848"/>
    </location>
</feature>
<dbReference type="GO" id="GO:0006826">
    <property type="term" value="P:iron ion transport"/>
    <property type="evidence" value="ECO:0007669"/>
    <property type="project" value="UniProtKB-KW"/>
</dbReference>
<feature type="signal peptide" evidence="13">
    <location>
        <begin position="1"/>
        <end position="27"/>
    </location>
</feature>
<dbReference type="PROSITE" id="PS52016">
    <property type="entry name" value="TONB_DEPENDENT_REC_3"/>
    <property type="match status" value="1"/>
</dbReference>
<reference evidence="17" key="1">
    <citation type="journal article" date="2013" name="Genome Announc.">
        <title>Draft Genome Sequence of the Dimorphic Prosthecate Bacterium Brevundimonas abyssalis TAR-001T.</title>
        <authorList>
            <person name="Tsubouchi T."/>
            <person name="Nishi S."/>
            <person name="Usui K."/>
            <person name="Shimane Y."/>
            <person name="Takaki Y."/>
            <person name="Maruyama T."/>
            <person name="Hatada Y."/>
        </authorList>
    </citation>
    <scope>NUCLEOTIDE SEQUENCE [LARGE SCALE GENOMIC DNA]</scope>
    <source>
        <strain evidence="17">TAR-001</strain>
    </source>
</reference>
<dbReference type="EMBL" id="BATC01000003">
    <property type="protein sequence ID" value="GAD58037.1"/>
    <property type="molecule type" value="Genomic_DNA"/>
</dbReference>
<sequence>MARTTSYRIGLMSAATACALAAGAVQAQEATEVDEIIVTAQLRAQNPIEVPFALTAYDGEFLRDLGVQEFEELSAFVPGFLVQNQSPNNPGFVMRGITSDSGAATAEPRVSVYQDGVSISKSRGSYVELFDIERMEIAKGPQSTLYGRGALIGAVNVVQRRAEPSLFEAEARVGAGDLGYRLAEGMINMPLGETSAIRFATRLKSRDGYVENLLGGQDYNSIDTEAFRLSGAFEPTPGLSIDVIANYQTDRASGTPFTSMAYAPADPATGAPLGPIDPWAGAALTPGADFDGGQALGLDREVWGVTGLVAWDLSPMLTLNSITAWREFDSYETFDADGVSLPILTAAEEAYGEQFSQELRLNFEAGPRVTGFVGVGYFTEEGYQRTPTQFDERMALAQLSGFLDGGLGGGTLPAAAYPGLSQLILGQLLTPLGAGPLAPAIAANLKPVHIETPTNASELTSWDVFGDMTFQATDRLELSAGLRYTTDDKTTGYAAQVDNGRSTLGGILGAQAIATQIQQLIAVGTPEALAQAGALNAQLNGLVGALATPGFANLPGLPLFALTAQPTANNGDMITQGHEDEGFTWRLTARYAVSDNVNVYANYARGRRPEVLSVSPPSAPQGAPTFNVIEAETVDSFEIGAKTVLMDRRLRLDGAVYFYDYQNFQTTVQEGTRFFVTNAGEAESYGFEGQVFYAATPDLDLFATYGFNHSRFGNGIYEGNSFRLSPDHMASVGAVWRVRAGAGAFEIQPSYTWQSEVFFDDDNDLPALQANNLVPDLIQDEVQDSYGLLSLRLRYAPDSANWGVEVFGDNLLDEEFIKDAGNTGDGIGMPTFIPGRPRTWGVNLSLRY</sequence>
<evidence type="ECO:0000256" key="5">
    <source>
        <dbReference type="ARBA" id="ARBA00022692"/>
    </source>
</evidence>
<comment type="caution">
    <text evidence="16">The sequence shown here is derived from an EMBL/GenBank/DDBJ whole genome shotgun (WGS) entry which is preliminary data.</text>
</comment>
<keyword evidence="2 11" id="KW-0813">Transport</keyword>
<evidence type="ECO:0000256" key="2">
    <source>
        <dbReference type="ARBA" id="ARBA00022448"/>
    </source>
</evidence>
<keyword evidence="6" id="KW-0408">Iron</keyword>
<keyword evidence="7" id="KW-0406">Ion transport</keyword>
<evidence type="ECO:0000256" key="7">
    <source>
        <dbReference type="ARBA" id="ARBA00023065"/>
    </source>
</evidence>
<dbReference type="InterPro" id="IPR036942">
    <property type="entry name" value="Beta-barrel_TonB_sf"/>
</dbReference>
<gene>
    <name evidence="16" type="ORF">MBEBAB_0287</name>
</gene>
<dbReference type="AlphaFoldDB" id="A0A8E0KKD0"/>
<keyword evidence="10 11" id="KW-0998">Cell outer membrane</keyword>
<dbReference type="Pfam" id="PF07715">
    <property type="entry name" value="Plug"/>
    <property type="match status" value="1"/>
</dbReference>
<evidence type="ECO:0000313" key="16">
    <source>
        <dbReference type="EMBL" id="GAD58037.1"/>
    </source>
</evidence>
<comment type="similarity">
    <text evidence="11 12">Belongs to the TonB-dependent receptor family.</text>
</comment>
<keyword evidence="3 11" id="KW-1134">Transmembrane beta strand</keyword>
<evidence type="ECO:0000256" key="6">
    <source>
        <dbReference type="ARBA" id="ARBA00023004"/>
    </source>
</evidence>
<dbReference type="InterPro" id="IPR039426">
    <property type="entry name" value="TonB-dep_rcpt-like"/>
</dbReference>
<evidence type="ECO:0000313" key="17">
    <source>
        <dbReference type="Proteomes" id="UP000016569"/>
    </source>
</evidence>
<comment type="subcellular location">
    <subcellularLocation>
        <location evidence="1 11">Cell outer membrane</location>
        <topology evidence="1 11">Multi-pass membrane protein</topology>
    </subcellularLocation>
</comment>
<organism evidence="16 17">
    <name type="scientific">Brevundimonas abyssalis TAR-001</name>
    <dbReference type="NCBI Taxonomy" id="1391729"/>
    <lineage>
        <taxon>Bacteria</taxon>
        <taxon>Pseudomonadati</taxon>
        <taxon>Pseudomonadota</taxon>
        <taxon>Alphaproteobacteria</taxon>
        <taxon>Caulobacterales</taxon>
        <taxon>Caulobacteraceae</taxon>
        <taxon>Brevundimonas</taxon>
    </lineage>
</organism>
<dbReference type="GO" id="GO:0009279">
    <property type="term" value="C:cell outer membrane"/>
    <property type="evidence" value="ECO:0007669"/>
    <property type="project" value="UniProtKB-SubCell"/>
</dbReference>
<keyword evidence="16" id="KW-0675">Receptor</keyword>
<evidence type="ECO:0000256" key="8">
    <source>
        <dbReference type="ARBA" id="ARBA00023077"/>
    </source>
</evidence>